<dbReference type="GeneID" id="36834230"/>
<accession>A0A2U9IRX7</accession>
<sequence length="185" mass="20545">MIGVLVLAAGEGSRFRGNKLLARINGIPILGYVLRSLPQPRLIVAGKYAAEIIHEFPKEVVMYNPNWREGMSTSIKLGLRYFMDSEGILVALGDMPLITKETVEKILGNFSPDCSAVVPIHQGTWGNPVVLSRELYDEIWKLDGDTGAKKLLKTKNRLCFVECGEEVLIDVDTEADLDEVSRRLS</sequence>
<proteinExistence type="predicted"/>
<keyword evidence="2" id="KW-0808">Transferase</keyword>
<dbReference type="RefSeq" id="WP_110368858.1">
    <property type="nucleotide sequence ID" value="NZ_CP029287.2"/>
</dbReference>
<dbReference type="STRING" id="1293036.GCA_001315825_01398"/>
<dbReference type="InterPro" id="IPR025877">
    <property type="entry name" value="MobA-like_NTP_Trfase"/>
</dbReference>
<protein>
    <submittedName>
        <fullName evidence="2">4-diphosphocytidyl-2C-methyl-D-erythritol kinase</fullName>
    </submittedName>
</protein>
<evidence type="ECO:0000313" key="2">
    <source>
        <dbReference type="EMBL" id="AWR98790.1"/>
    </source>
</evidence>
<dbReference type="GO" id="GO:0016301">
    <property type="term" value="F:kinase activity"/>
    <property type="evidence" value="ECO:0007669"/>
    <property type="project" value="UniProtKB-KW"/>
</dbReference>
<keyword evidence="2" id="KW-0418">Kinase</keyword>
<name>A0A2U9IRX7_9CREN</name>
<dbReference type="GO" id="GO:0016779">
    <property type="term" value="F:nucleotidyltransferase activity"/>
    <property type="evidence" value="ECO:0007669"/>
    <property type="project" value="UniProtKB-ARBA"/>
</dbReference>
<dbReference type="PANTHER" id="PTHR43777:SF1">
    <property type="entry name" value="MOLYBDENUM COFACTOR CYTIDYLYLTRANSFERASE"/>
    <property type="match status" value="1"/>
</dbReference>
<dbReference type="EMBL" id="CP029287">
    <property type="protein sequence ID" value="AWR98790.1"/>
    <property type="molecule type" value="Genomic_DNA"/>
</dbReference>
<evidence type="ECO:0000259" key="1">
    <source>
        <dbReference type="Pfam" id="PF12804"/>
    </source>
</evidence>
<dbReference type="AlphaFoldDB" id="A0A2U9IRX7"/>
<dbReference type="KEGG" id="mhk:DFR87_02770"/>
<dbReference type="CDD" id="cd04182">
    <property type="entry name" value="GT_2_like_f"/>
    <property type="match status" value="1"/>
</dbReference>
<dbReference type="PANTHER" id="PTHR43777">
    <property type="entry name" value="MOLYBDENUM COFACTOR CYTIDYLYLTRANSFERASE"/>
    <property type="match status" value="1"/>
</dbReference>
<feature type="domain" description="MobA-like NTP transferase" evidence="1">
    <location>
        <begin position="4"/>
        <end position="155"/>
    </location>
</feature>
<dbReference type="Proteomes" id="UP000247586">
    <property type="component" value="Chromosome"/>
</dbReference>
<organism evidence="2 3">
    <name type="scientific">Metallosphaera hakonensis JCM 8857 = DSM 7519</name>
    <dbReference type="NCBI Taxonomy" id="1293036"/>
    <lineage>
        <taxon>Archaea</taxon>
        <taxon>Thermoproteota</taxon>
        <taxon>Thermoprotei</taxon>
        <taxon>Sulfolobales</taxon>
        <taxon>Sulfolobaceae</taxon>
        <taxon>Metallosphaera</taxon>
    </lineage>
</organism>
<dbReference type="SUPFAM" id="SSF53448">
    <property type="entry name" value="Nucleotide-diphospho-sugar transferases"/>
    <property type="match status" value="1"/>
</dbReference>
<dbReference type="Gene3D" id="3.90.550.10">
    <property type="entry name" value="Spore Coat Polysaccharide Biosynthesis Protein SpsA, Chain A"/>
    <property type="match status" value="1"/>
</dbReference>
<evidence type="ECO:0000313" key="3">
    <source>
        <dbReference type="Proteomes" id="UP000247586"/>
    </source>
</evidence>
<dbReference type="InterPro" id="IPR029044">
    <property type="entry name" value="Nucleotide-diphossugar_trans"/>
</dbReference>
<dbReference type="Pfam" id="PF12804">
    <property type="entry name" value="NTP_transf_3"/>
    <property type="match status" value="1"/>
</dbReference>
<reference evidence="2" key="1">
    <citation type="submission" date="2018-05" db="EMBL/GenBank/DDBJ databases">
        <title>Complete Genome Sequences of Extremely Thermoacidophilic, Metal-Mobilizing Type-Strain Members of the Archaeal Family Sulfolobaceae: Acidianus brierleyi DSM-1651T, Acidianus sulfidivorans DSM-18786T, Metallosphaera hakonensis DSM-7519T, and Metallosphaera prunae DSM-10039T.</title>
        <authorList>
            <person name="Counts J.A."/>
            <person name="Kelly R.M."/>
        </authorList>
    </citation>
    <scope>NUCLEOTIDE SEQUENCE [LARGE SCALE GENOMIC DNA]</scope>
    <source>
        <strain evidence="2">HO1-1</strain>
    </source>
</reference>
<keyword evidence="3" id="KW-1185">Reference proteome</keyword>
<gene>
    <name evidence="2" type="ORF">DFR87_02770</name>
</gene>
<dbReference type="OrthoDB" id="28434at2157"/>